<evidence type="ECO:0000313" key="2">
    <source>
        <dbReference type="EMBL" id="MXV61115.1"/>
    </source>
</evidence>
<dbReference type="AlphaFoldDB" id="A0A6B0VJ60"/>
<keyword evidence="3" id="KW-1185">Reference proteome</keyword>
<proteinExistence type="predicted"/>
<accession>A0A6B0VJ60</accession>
<name>A0A6B0VJ60_9EURY</name>
<dbReference type="EMBL" id="WUYX01000015">
    <property type="protein sequence ID" value="MXV61115.1"/>
    <property type="molecule type" value="Genomic_DNA"/>
</dbReference>
<evidence type="ECO:0000256" key="1">
    <source>
        <dbReference type="SAM" id="MobiDB-lite"/>
    </source>
</evidence>
<gene>
    <name evidence="2" type="ORF">GS429_03380</name>
</gene>
<sequence>MVKHDRRITHPRDVLQRASTDDQDPFRVIRFSSRIERIAGHDQSGGIVTPIENSQ</sequence>
<organism evidence="2 3">
    <name type="scientific">Natronorubrum halalkaliphilum</name>
    <dbReference type="NCBI Taxonomy" id="2691917"/>
    <lineage>
        <taxon>Archaea</taxon>
        <taxon>Methanobacteriati</taxon>
        <taxon>Methanobacteriota</taxon>
        <taxon>Stenosarchaea group</taxon>
        <taxon>Halobacteria</taxon>
        <taxon>Halobacteriales</taxon>
        <taxon>Natrialbaceae</taxon>
        <taxon>Natronorubrum</taxon>
    </lineage>
</organism>
<dbReference type="Proteomes" id="UP000434101">
    <property type="component" value="Unassembled WGS sequence"/>
</dbReference>
<feature type="region of interest" description="Disordered" evidence="1">
    <location>
        <begin position="1"/>
        <end position="20"/>
    </location>
</feature>
<protein>
    <submittedName>
        <fullName evidence="2">Uncharacterized protein</fullName>
    </submittedName>
</protein>
<dbReference type="RefSeq" id="WP_160062720.1">
    <property type="nucleotide sequence ID" value="NZ_WUYX01000015.1"/>
</dbReference>
<evidence type="ECO:0000313" key="3">
    <source>
        <dbReference type="Proteomes" id="UP000434101"/>
    </source>
</evidence>
<comment type="caution">
    <text evidence="2">The sequence shown here is derived from an EMBL/GenBank/DDBJ whole genome shotgun (WGS) entry which is preliminary data.</text>
</comment>
<reference evidence="2 3" key="1">
    <citation type="submission" date="2020-01" db="EMBL/GenBank/DDBJ databases">
        <title>Natronorubrum sp. JWXQ-INN 674 isolated from Inner Mongolia Autonomous Region of China.</title>
        <authorList>
            <person name="Xue Q."/>
        </authorList>
    </citation>
    <scope>NUCLEOTIDE SEQUENCE [LARGE SCALE GENOMIC DNA]</scope>
    <source>
        <strain evidence="2 3">JWXQ-INN-674</strain>
    </source>
</reference>